<dbReference type="Proteomes" id="UP000186777">
    <property type="component" value="Unassembled WGS sequence"/>
</dbReference>
<gene>
    <name evidence="1" type="ORF">BHW43_06640</name>
</gene>
<proteinExistence type="predicted"/>
<dbReference type="EMBL" id="MNTG01000030">
    <property type="protein sequence ID" value="OLA37499.1"/>
    <property type="molecule type" value="Genomic_DNA"/>
</dbReference>
<dbReference type="AlphaFoldDB" id="A0A1Q6R565"/>
<name>A0A1Q6R565_9FIRM</name>
<evidence type="ECO:0000313" key="2">
    <source>
        <dbReference type="Proteomes" id="UP000186777"/>
    </source>
</evidence>
<reference evidence="1 2" key="1">
    <citation type="journal article" date="2016" name="Nat. Biotechnol.">
        <title>Measurement of bacterial replication rates in microbial communities.</title>
        <authorList>
            <person name="Brown C.T."/>
            <person name="Olm M.R."/>
            <person name="Thomas B.C."/>
            <person name="Banfield J.F."/>
        </authorList>
    </citation>
    <scope>NUCLEOTIDE SEQUENCE [LARGE SCALE GENOMIC DNA]</scope>
    <source>
        <strain evidence="1">46_33</strain>
    </source>
</reference>
<evidence type="ECO:0000313" key="1">
    <source>
        <dbReference type="EMBL" id="OLA37499.1"/>
    </source>
</evidence>
<sequence>MKHQEKLEVFNEVKADCTWHEKQQAELKEAAMPLVKYLRTHCTPMHVAIVDVGGVDLYTKDINVPIN</sequence>
<protein>
    <submittedName>
        <fullName evidence="1">Uncharacterized protein</fullName>
    </submittedName>
</protein>
<accession>A0A1Q6R565</accession>
<dbReference type="RefSeq" id="WP_303679979.1">
    <property type="nucleotide sequence ID" value="NZ_MNTG01000030.1"/>
</dbReference>
<comment type="caution">
    <text evidence="1">The sequence shown here is derived from an EMBL/GenBank/DDBJ whole genome shotgun (WGS) entry which is preliminary data.</text>
</comment>
<organism evidence="1 2">
    <name type="scientific">Phascolarctobacterium succinatutens</name>
    <dbReference type="NCBI Taxonomy" id="626940"/>
    <lineage>
        <taxon>Bacteria</taxon>
        <taxon>Bacillati</taxon>
        <taxon>Bacillota</taxon>
        <taxon>Negativicutes</taxon>
        <taxon>Acidaminococcales</taxon>
        <taxon>Acidaminococcaceae</taxon>
        <taxon>Phascolarctobacterium</taxon>
    </lineage>
</organism>
<dbReference type="STRING" id="626940.BHW43_06640"/>